<dbReference type="PANTHER" id="PTHR42803:SF1">
    <property type="entry name" value="BROAD-SPECIFICITY LINEAR ACYL-COA DEHYDROGENASE FADE5"/>
    <property type="match status" value="1"/>
</dbReference>
<evidence type="ECO:0000313" key="2">
    <source>
        <dbReference type="Proteomes" id="UP000004980"/>
    </source>
</evidence>
<gene>
    <name evidence="1" type="ORF">WQE_51330</name>
</gene>
<comment type="caution">
    <text evidence="1">The sequence shown here is derived from an EMBL/GenBank/DDBJ whole genome shotgun (WGS) entry which is preliminary data.</text>
</comment>
<accession>A0ABN0F3J4</accession>
<dbReference type="InterPro" id="IPR009100">
    <property type="entry name" value="AcylCoA_DH/oxidase_NM_dom_sf"/>
</dbReference>
<name>A0ABN0F3J4_9BURK</name>
<keyword evidence="2" id="KW-1185">Reference proteome</keyword>
<dbReference type="InterPro" id="IPR052166">
    <property type="entry name" value="Diverse_Acyl-CoA_DH"/>
</dbReference>
<feature type="non-terminal residue" evidence="1">
    <location>
        <position position="115"/>
    </location>
</feature>
<organism evidence="1 2">
    <name type="scientific">Paraburkholderia hospita</name>
    <dbReference type="NCBI Taxonomy" id="169430"/>
    <lineage>
        <taxon>Bacteria</taxon>
        <taxon>Pseudomonadati</taxon>
        <taxon>Pseudomonadota</taxon>
        <taxon>Betaproteobacteria</taxon>
        <taxon>Burkholderiales</taxon>
        <taxon>Burkholderiaceae</taxon>
        <taxon>Paraburkholderia</taxon>
    </lineage>
</organism>
<dbReference type="EMBL" id="AKAU01000324">
    <property type="protein sequence ID" value="EIM93110.1"/>
    <property type="molecule type" value="Genomic_DNA"/>
</dbReference>
<proteinExistence type="predicted"/>
<reference evidence="1 2" key="1">
    <citation type="journal article" date="2012" name="J. Bacteriol.">
        <title>Draft Genome Sequence of the Soil Bacterium Burkholderia terrae Strain BS001, Which Interacts with Fungal Surface Structures.</title>
        <authorList>
            <person name="Nazir R."/>
            <person name="Hansen M.A."/>
            <person name="Sorensen S."/>
            <person name="van Elsas J.D."/>
        </authorList>
    </citation>
    <scope>NUCLEOTIDE SEQUENCE [LARGE SCALE GENOMIC DNA]</scope>
    <source>
        <strain evidence="1 2">BS001</strain>
    </source>
</reference>
<sequence length="115" mass="12305">MSYIAPVKDMLFVLEELSGIDDIAKLPGFEEAGLETAQAVLEESAKLCGEVLAPLNVEGDRNPSSWKDGHVTATPGFADAFRQFAAGGWQGVQHPVEYEGQGLPKLIATACIEML</sequence>
<evidence type="ECO:0000313" key="1">
    <source>
        <dbReference type="EMBL" id="EIM93110.1"/>
    </source>
</evidence>
<dbReference type="InterPro" id="IPR037069">
    <property type="entry name" value="AcylCoA_DH/ox_N_sf"/>
</dbReference>
<dbReference type="Gene3D" id="1.10.540.10">
    <property type="entry name" value="Acyl-CoA dehydrogenase/oxidase, N-terminal domain"/>
    <property type="match status" value="1"/>
</dbReference>
<dbReference type="RefSeq" id="WP_009771565.1">
    <property type="nucleotide sequence ID" value="NZ_AKAU01000324.1"/>
</dbReference>
<protein>
    <submittedName>
        <fullName evidence="1">Acyl-CoA dehydrogenase domain-containing protein</fullName>
    </submittedName>
</protein>
<dbReference type="Proteomes" id="UP000004980">
    <property type="component" value="Unassembled WGS sequence"/>
</dbReference>
<dbReference type="PANTHER" id="PTHR42803">
    <property type="entry name" value="ACYL-COA DEHYDROGENASE"/>
    <property type="match status" value="1"/>
</dbReference>
<dbReference type="SUPFAM" id="SSF56645">
    <property type="entry name" value="Acyl-CoA dehydrogenase NM domain-like"/>
    <property type="match status" value="1"/>
</dbReference>